<feature type="compositionally biased region" description="Basic and acidic residues" evidence="1">
    <location>
        <begin position="519"/>
        <end position="531"/>
    </location>
</feature>
<feature type="compositionally biased region" description="Acidic residues" evidence="1">
    <location>
        <begin position="500"/>
        <end position="511"/>
    </location>
</feature>
<accession>A0A1I8M8G1</accession>
<feature type="region of interest" description="Disordered" evidence="1">
    <location>
        <begin position="644"/>
        <end position="707"/>
    </location>
</feature>
<name>A0A1I8M8G1_MUSDO</name>
<dbReference type="AlphaFoldDB" id="A0A1I8M8G1"/>
<sequence length="756" mass="84953">MLAGIRKRLARKQLGIKECEDDDKDDLHANAFAPPTNYIKISQGKIQLVHQPPPPSSPVTAGYPTTPSSPSGGGHQQQPTSAGMVMSSTLSSTATTATLNGYHRTTSTSSCNGSESPREKDNLQRRIADLEAAFLRLEQKINKSQCGSPTFEKELRQQLENMSRVMKSKERRQLQTCRDHKALQTRFARQENLLHALQQENKALLTRIRQYEHCLDDVMRKVVDAIVAEDNLREEVVLLKSRVRDLEAQNAALSASPAKGRDEGYCTMSSGQPQPSNGHLEDLPEEPEQWLLPAEPCSTEMEDWSMSQEELAVITLDESREQQQRRQLLKLSSNSVNGEHDWLWNSNDLLNSTMVETDSVTDNISQLLQQKQIIYSEDEEVTCTEFTNDFYKLVNIRSNSARSLYSYVDEDTDDEDDDEDEEEETENDLEDDGNSSLSPSHKRLRSKVLKSRQSQPSPTPSEAGRAQVTSCSSSETDDFSHCTTTTNSIHTEIPLHTLEENDDDDDDDDSSCCEIPTNGKEEQHQVDHHHQSDIEIEDVIPMDSNLPPPPPALSPLKNHTNHQRLITEHMTEKECIEQIIKTELSRTPKRHKLMKSQSTIEERETCHILRNQHSPQHLAPSQVVRSGSVNGNLVAKTNKYQERLQNANNSWRRSNGWKRVMSPARSPTIVSPKKDNNKSNDAKSPPKVIPTRIPSCISPSSLHHSSNNQQTKMLTNIAAAVNSNNTSSNQNSSHQTPAVRKSKIPPPVPVRRSYAS</sequence>
<evidence type="ECO:0000256" key="1">
    <source>
        <dbReference type="SAM" id="MobiDB-lite"/>
    </source>
</evidence>
<dbReference type="OrthoDB" id="8930856at2759"/>
<reference evidence="2" key="1">
    <citation type="submission" date="2020-05" db="UniProtKB">
        <authorList>
            <consortium name="EnsemblMetazoa"/>
        </authorList>
    </citation>
    <scope>IDENTIFICATION</scope>
    <source>
        <strain evidence="2">Aabys</strain>
    </source>
</reference>
<protein>
    <submittedName>
        <fullName evidence="2">Uncharacterized protein</fullName>
    </submittedName>
</protein>
<feature type="compositionally biased region" description="Basic and acidic residues" evidence="1">
    <location>
        <begin position="672"/>
        <end position="681"/>
    </location>
</feature>
<feature type="region of interest" description="Disordered" evidence="1">
    <location>
        <begin position="43"/>
        <end position="122"/>
    </location>
</feature>
<dbReference type="STRING" id="7370.A0A1I8M8G1"/>
<dbReference type="VEuPathDB" id="VectorBase:MDOMA2_007614"/>
<dbReference type="VEuPathDB" id="VectorBase:MDOA002320"/>
<feature type="compositionally biased region" description="Low complexity" evidence="1">
    <location>
        <begin position="87"/>
        <end position="99"/>
    </location>
</feature>
<feature type="compositionally biased region" description="Polar residues" evidence="1">
    <location>
        <begin position="63"/>
        <end position="81"/>
    </location>
</feature>
<feature type="compositionally biased region" description="Low complexity" evidence="1">
    <location>
        <begin position="693"/>
        <end position="706"/>
    </location>
</feature>
<feature type="compositionally biased region" description="Acidic residues" evidence="1">
    <location>
        <begin position="408"/>
        <end position="433"/>
    </location>
</feature>
<proteinExistence type="predicted"/>
<feature type="compositionally biased region" description="Polar residues" evidence="1">
    <location>
        <begin position="103"/>
        <end position="115"/>
    </location>
</feature>
<feature type="region of interest" description="Disordered" evidence="1">
    <location>
        <begin position="406"/>
        <end position="531"/>
    </location>
</feature>
<evidence type="ECO:0000313" key="2">
    <source>
        <dbReference type="EnsemblMetazoa" id="MDOA002320-PB"/>
    </source>
</evidence>
<feature type="compositionally biased region" description="Polar residues" evidence="1">
    <location>
        <begin position="481"/>
        <end position="490"/>
    </location>
</feature>
<feature type="compositionally biased region" description="Low complexity" evidence="1">
    <location>
        <begin position="723"/>
        <end position="733"/>
    </location>
</feature>
<feature type="compositionally biased region" description="Polar residues" evidence="1">
    <location>
        <begin position="644"/>
        <end position="653"/>
    </location>
</feature>
<feature type="compositionally biased region" description="Basic residues" evidence="1">
    <location>
        <begin position="440"/>
        <end position="450"/>
    </location>
</feature>
<organism evidence="2">
    <name type="scientific">Musca domestica</name>
    <name type="common">House fly</name>
    <dbReference type="NCBI Taxonomy" id="7370"/>
    <lineage>
        <taxon>Eukaryota</taxon>
        <taxon>Metazoa</taxon>
        <taxon>Ecdysozoa</taxon>
        <taxon>Arthropoda</taxon>
        <taxon>Hexapoda</taxon>
        <taxon>Insecta</taxon>
        <taxon>Pterygota</taxon>
        <taxon>Neoptera</taxon>
        <taxon>Endopterygota</taxon>
        <taxon>Diptera</taxon>
        <taxon>Brachycera</taxon>
        <taxon>Muscomorpha</taxon>
        <taxon>Muscoidea</taxon>
        <taxon>Muscidae</taxon>
        <taxon>Musca</taxon>
    </lineage>
</organism>
<gene>
    <name evidence="2" type="primary">101893958</name>
</gene>
<dbReference type="EnsemblMetazoa" id="MDOA002320-RB">
    <property type="protein sequence ID" value="MDOA002320-PB"/>
    <property type="gene ID" value="MDOA002320"/>
</dbReference>
<feature type="region of interest" description="Disordered" evidence="1">
    <location>
        <begin position="723"/>
        <end position="756"/>
    </location>
</feature>